<feature type="transmembrane region" description="Helical" evidence="1">
    <location>
        <begin position="103"/>
        <end position="124"/>
    </location>
</feature>
<dbReference type="AlphaFoldDB" id="A0A369CLH3"/>
<sequence length="257" mass="28013">MAGIEQQPVHRRVTPAAIPRWLVQGWGQFRANWPPSLLFAAIFGAVGLAGAWLSLYLGMALAFYPFVSGFMLVAPVLVTGFYRAAAIRRDGGRPRFADLLRAFIEAPPALWFIAFVSTLIFLVWVTDALVLYSFLFGTDPLGLLDYFGDVLRRHTLLYLGFGTLMGFVLAAAIFAVTAFSVPLAFHRGTYFVNAIVASVRAVFGNIPTMALWGAVIAGLMFLALTVAWPLFPVALPVLAYASDAAYREVFGTDPRPG</sequence>
<keyword evidence="1" id="KW-0472">Membrane</keyword>
<dbReference type="RefSeq" id="WP_114278362.1">
    <property type="nucleotide sequence ID" value="NZ_QPJY01000001.1"/>
</dbReference>
<dbReference type="Pfam" id="PF09955">
    <property type="entry name" value="DUF2189"/>
    <property type="match status" value="1"/>
</dbReference>
<evidence type="ECO:0000313" key="2">
    <source>
        <dbReference type="EMBL" id="RCX33536.1"/>
    </source>
</evidence>
<feature type="transmembrane region" description="Helical" evidence="1">
    <location>
        <begin position="155"/>
        <end position="179"/>
    </location>
</feature>
<feature type="transmembrane region" description="Helical" evidence="1">
    <location>
        <begin position="63"/>
        <end position="82"/>
    </location>
</feature>
<protein>
    <submittedName>
        <fullName evidence="2">Putative membrane protein</fullName>
    </submittedName>
</protein>
<gene>
    <name evidence="2" type="ORF">DFQ59_101841</name>
</gene>
<feature type="transmembrane region" description="Helical" evidence="1">
    <location>
        <begin position="185"/>
        <end position="203"/>
    </location>
</feature>
<dbReference type="EMBL" id="QPJY01000001">
    <property type="protein sequence ID" value="RCX33536.1"/>
    <property type="molecule type" value="Genomic_DNA"/>
</dbReference>
<evidence type="ECO:0000313" key="3">
    <source>
        <dbReference type="Proteomes" id="UP000252707"/>
    </source>
</evidence>
<organism evidence="2 3">
    <name type="scientific">Thioalbus denitrificans</name>
    <dbReference type="NCBI Taxonomy" id="547122"/>
    <lineage>
        <taxon>Bacteria</taxon>
        <taxon>Pseudomonadati</taxon>
        <taxon>Pseudomonadota</taxon>
        <taxon>Gammaproteobacteria</taxon>
        <taxon>Chromatiales</taxon>
        <taxon>Ectothiorhodospiraceae</taxon>
        <taxon>Thioalbus</taxon>
    </lineage>
</organism>
<keyword evidence="3" id="KW-1185">Reference proteome</keyword>
<dbReference type="InterPro" id="IPR018692">
    <property type="entry name" value="DUF2189"/>
</dbReference>
<name>A0A369CLH3_9GAMM</name>
<dbReference type="Proteomes" id="UP000252707">
    <property type="component" value="Unassembled WGS sequence"/>
</dbReference>
<evidence type="ECO:0000256" key="1">
    <source>
        <dbReference type="SAM" id="Phobius"/>
    </source>
</evidence>
<keyword evidence="1" id="KW-1133">Transmembrane helix</keyword>
<accession>A0A369CLH3</accession>
<proteinExistence type="predicted"/>
<feature type="transmembrane region" description="Helical" evidence="1">
    <location>
        <begin position="37"/>
        <end position="57"/>
    </location>
</feature>
<keyword evidence="1" id="KW-0812">Transmembrane</keyword>
<reference evidence="2 3" key="1">
    <citation type="submission" date="2018-07" db="EMBL/GenBank/DDBJ databases">
        <title>Genomic Encyclopedia of Type Strains, Phase IV (KMG-IV): sequencing the most valuable type-strain genomes for metagenomic binning, comparative biology and taxonomic classification.</title>
        <authorList>
            <person name="Goeker M."/>
        </authorList>
    </citation>
    <scope>NUCLEOTIDE SEQUENCE [LARGE SCALE GENOMIC DNA]</scope>
    <source>
        <strain evidence="2 3">DSM 26407</strain>
    </source>
</reference>
<feature type="transmembrane region" description="Helical" evidence="1">
    <location>
        <begin position="210"/>
        <end position="231"/>
    </location>
</feature>
<comment type="caution">
    <text evidence="2">The sequence shown here is derived from an EMBL/GenBank/DDBJ whole genome shotgun (WGS) entry which is preliminary data.</text>
</comment>
<dbReference type="OrthoDB" id="8566566at2"/>